<comment type="caution">
    <text evidence="1">The sequence shown here is derived from an EMBL/GenBank/DDBJ whole genome shotgun (WGS) entry which is preliminary data.</text>
</comment>
<dbReference type="RefSeq" id="WP_378609290.1">
    <property type="nucleotide sequence ID" value="NZ_JBHSQN010000015.1"/>
</dbReference>
<proteinExistence type="predicted"/>
<protein>
    <submittedName>
        <fullName evidence="1">Uncharacterized protein</fullName>
    </submittedName>
</protein>
<organism evidence="1 2">
    <name type="scientific">Nocardia lasii</name>
    <dbReference type="NCBI Taxonomy" id="1616107"/>
    <lineage>
        <taxon>Bacteria</taxon>
        <taxon>Bacillati</taxon>
        <taxon>Actinomycetota</taxon>
        <taxon>Actinomycetes</taxon>
        <taxon>Mycobacteriales</taxon>
        <taxon>Nocardiaceae</taxon>
        <taxon>Nocardia</taxon>
    </lineage>
</organism>
<accession>A0ABW1K0T7</accession>
<gene>
    <name evidence="1" type="ORF">ACFP3H_23810</name>
</gene>
<dbReference type="Proteomes" id="UP001596223">
    <property type="component" value="Unassembled WGS sequence"/>
</dbReference>
<name>A0ABW1K0T7_9NOCA</name>
<sequence length="273" mass="30651">MSAAMDHELIAKYAGALGDPDNSWRKPSPIGDQIDAAMQPDQFLNNGDHIWRSLWWAYCPRVEVAVMAARLVPTTIPDLKALTNFGLVWELSNLPNRRPMDKPLPGNYVNELIPALRAEALDRGIAVHDELSSYAAALEAATTGPVGLRTVVVYGADAFFYSFPLAFQHFRISDNDAGTYSAPALSAWPVPDGWTCERVARFVARSVHTCHWCEKQEAGAFALMVTCGAQLRVFPTCTHCQMDLDGEYRPLLDWMHLYDDWDRRTNYPADKYR</sequence>
<evidence type="ECO:0000313" key="1">
    <source>
        <dbReference type="EMBL" id="MFC6014093.1"/>
    </source>
</evidence>
<reference evidence="2" key="1">
    <citation type="journal article" date="2019" name="Int. J. Syst. Evol. Microbiol.">
        <title>The Global Catalogue of Microorganisms (GCM) 10K type strain sequencing project: providing services to taxonomists for standard genome sequencing and annotation.</title>
        <authorList>
            <consortium name="The Broad Institute Genomics Platform"/>
            <consortium name="The Broad Institute Genome Sequencing Center for Infectious Disease"/>
            <person name="Wu L."/>
            <person name="Ma J."/>
        </authorList>
    </citation>
    <scope>NUCLEOTIDE SEQUENCE [LARGE SCALE GENOMIC DNA]</scope>
    <source>
        <strain evidence="2">CCUG 36956</strain>
    </source>
</reference>
<keyword evidence="2" id="KW-1185">Reference proteome</keyword>
<evidence type="ECO:0000313" key="2">
    <source>
        <dbReference type="Proteomes" id="UP001596223"/>
    </source>
</evidence>
<dbReference type="EMBL" id="JBHSQN010000015">
    <property type="protein sequence ID" value="MFC6014093.1"/>
    <property type="molecule type" value="Genomic_DNA"/>
</dbReference>